<sequence>MAILSILSLIIFIVLFFTDVLTNINVWVSFIISLILTATPLVICLVKFFKTKNSNYLVIGILAVIAFLFVLFMFLTSEAGIPPLIKF</sequence>
<feature type="transmembrane region" description="Helical" evidence="1">
    <location>
        <begin position="56"/>
        <end position="75"/>
    </location>
</feature>
<protein>
    <submittedName>
        <fullName evidence="2">Uncharacterized protein</fullName>
    </submittedName>
</protein>
<keyword evidence="1" id="KW-1133">Transmembrane helix</keyword>
<dbReference type="Proteomes" id="UP000250174">
    <property type="component" value="Unassembled WGS sequence"/>
</dbReference>
<dbReference type="AlphaFoldDB" id="A0AAX1Q925"/>
<dbReference type="EMBL" id="LVYK01000026">
    <property type="protein sequence ID" value="RAS76666.1"/>
    <property type="molecule type" value="Genomic_DNA"/>
</dbReference>
<dbReference type="RefSeq" id="WP_113765576.1">
    <property type="nucleotide sequence ID" value="NZ_LVYK01000026.1"/>
</dbReference>
<keyword evidence="1" id="KW-0472">Membrane</keyword>
<reference evidence="2 3" key="1">
    <citation type="submission" date="2016-03" db="EMBL/GenBank/DDBJ databases">
        <title>Comparison of Bacillus endophyticus and B. anthracis characteristics using whole genome sequence analysis and microbiological techniques.</title>
        <authorList>
            <person name="Lekota K.E."/>
            <person name="Mafofo J."/>
            <person name="Rees J."/>
            <person name="Muchadeyi F.C."/>
            <person name="Madoroba E."/>
            <person name="Van Heerden H."/>
        </authorList>
    </citation>
    <scope>NUCLEOTIDE SEQUENCE [LARGE SCALE GENOMIC DNA]</scope>
    <source>
        <strain evidence="2 3">3631_10C</strain>
        <plasmid evidence="2">pBEH1</plasmid>
    </source>
</reference>
<keyword evidence="2" id="KW-0614">Plasmid</keyword>
<geneLocation type="plasmid" evidence="2">
    <name>pBEH1</name>
</geneLocation>
<evidence type="ECO:0000313" key="2">
    <source>
        <dbReference type="EMBL" id="RAS76666.1"/>
    </source>
</evidence>
<keyword evidence="1" id="KW-0812">Transmembrane</keyword>
<feature type="transmembrane region" description="Helical" evidence="1">
    <location>
        <begin position="26"/>
        <end position="49"/>
    </location>
</feature>
<accession>A0AAX1Q925</accession>
<name>A0AAX1Q925_9BACI</name>
<organism evidence="2 3">
    <name type="scientific">Priestia endophytica</name>
    <dbReference type="NCBI Taxonomy" id="135735"/>
    <lineage>
        <taxon>Bacteria</taxon>
        <taxon>Bacillati</taxon>
        <taxon>Bacillota</taxon>
        <taxon>Bacilli</taxon>
        <taxon>Bacillales</taxon>
        <taxon>Bacillaceae</taxon>
        <taxon>Priestia</taxon>
    </lineage>
</organism>
<comment type="caution">
    <text evidence="2">The sequence shown here is derived from an EMBL/GenBank/DDBJ whole genome shotgun (WGS) entry which is preliminary data.</text>
</comment>
<proteinExistence type="predicted"/>
<evidence type="ECO:0000313" key="3">
    <source>
        <dbReference type="Proteomes" id="UP000250174"/>
    </source>
</evidence>
<evidence type="ECO:0000256" key="1">
    <source>
        <dbReference type="SAM" id="Phobius"/>
    </source>
</evidence>
<gene>
    <name evidence="2" type="ORF">A3864_12650</name>
</gene>